<accession>A0ABD3MK69</accession>
<dbReference type="AlphaFoldDB" id="A0ABD3MK69"/>
<keyword evidence="1" id="KW-0808">Transferase</keyword>
<dbReference type="PANTHER" id="PTHR43654">
    <property type="entry name" value="GLUTAMATE 5-KINASE"/>
    <property type="match status" value="1"/>
</dbReference>
<dbReference type="PANTHER" id="PTHR43654:SF1">
    <property type="entry name" value="ISOPENTENYL PHOSPHATE KINASE"/>
    <property type="match status" value="1"/>
</dbReference>
<feature type="region of interest" description="Disordered" evidence="5">
    <location>
        <begin position="114"/>
        <end position="147"/>
    </location>
</feature>
<gene>
    <name evidence="7" type="ORF">ACHAW5_000134</name>
</gene>
<dbReference type="GO" id="GO:0016301">
    <property type="term" value="F:kinase activity"/>
    <property type="evidence" value="ECO:0007669"/>
    <property type="project" value="UniProtKB-KW"/>
</dbReference>
<evidence type="ECO:0000256" key="3">
    <source>
        <dbReference type="ARBA" id="ARBA00022777"/>
    </source>
</evidence>
<dbReference type="InterPro" id="IPR036393">
    <property type="entry name" value="AceGlu_kinase-like_sf"/>
</dbReference>
<dbReference type="GO" id="GO:0005524">
    <property type="term" value="F:ATP binding"/>
    <property type="evidence" value="ECO:0007669"/>
    <property type="project" value="UniProtKB-KW"/>
</dbReference>
<dbReference type="SUPFAM" id="SSF53633">
    <property type="entry name" value="Carbamate kinase-like"/>
    <property type="match status" value="1"/>
</dbReference>
<evidence type="ECO:0000259" key="6">
    <source>
        <dbReference type="Pfam" id="PF00696"/>
    </source>
</evidence>
<evidence type="ECO:0000256" key="1">
    <source>
        <dbReference type="ARBA" id="ARBA00022679"/>
    </source>
</evidence>
<dbReference type="Gene3D" id="3.40.1160.10">
    <property type="entry name" value="Acetylglutamate kinase-like"/>
    <property type="match status" value="1"/>
</dbReference>
<evidence type="ECO:0000313" key="8">
    <source>
        <dbReference type="Proteomes" id="UP001530315"/>
    </source>
</evidence>
<dbReference type="Proteomes" id="UP001530315">
    <property type="component" value="Unassembled WGS sequence"/>
</dbReference>
<dbReference type="EMBL" id="JALLAZ020001773">
    <property type="protein sequence ID" value="KAL3764470.1"/>
    <property type="molecule type" value="Genomic_DNA"/>
</dbReference>
<protein>
    <recommendedName>
        <fullName evidence="6">Aspartate/glutamate/uridylate kinase domain-containing protein</fullName>
    </recommendedName>
</protein>
<feature type="domain" description="Aspartate/glutamate/uridylate kinase" evidence="6">
    <location>
        <begin position="11"/>
        <end position="255"/>
    </location>
</feature>
<name>A0ABD3MK69_9STRA</name>
<keyword evidence="8" id="KW-1185">Reference proteome</keyword>
<dbReference type="InterPro" id="IPR001048">
    <property type="entry name" value="Asp/Glu/Uridylate_kinase"/>
</dbReference>
<feature type="domain" description="Aspartate/glutamate/uridylate kinase" evidence="6">
    <location>
        <begin position="284"/>
        <end position="316"/>
    </location>
</feature>
<feature type="region of interest" description="Disordered" evidence="5">
    <location>
        <begin position="322"/>
        <end position="353"/>
    </location>
</feature>
<keyword evidence="2" id="KW-0547">Nucleotide-binding</keyword>
<evidence type="ECO:0000256" key="2">
    <source>
        <dbReference type="ARBA" id="ARBA00022741"/>
    </source>
</evidence>
<keyword evidence="3" id="KW-0418">Kinase</keyword>
<keyword evidence="4" id="KW-0067">ATP-binding</keyword>
<sequence length="449" mass="47783">MTDGGDVDDGITIVKIGGSSITDKAREETLNDDALDWFAGLIADTVDPKFLSPATVEGEEECDDDGRRARRTRGRRRRFVVIHGAGSFGHHSAMRHGLRCGKAAFLEEEGRNNAVVGRPVDDDDDANGGASSGRPTPIDRRRQMEGLSRTRLSVQRLNMAVVDRLIGRGVNAVGLSPGVAFPGLRAHGATTTSCAPSGGSGNDNDDDSMRMLRESINGALRAGLVPVLHGDACLLYDGWRAGILGGDTIAEGLATTWMDNDDVINIGGETTRGTTTDGGRVGGISRVVFITDVAGVFTSDPRSDEDAELIRCIRIDGDTGEMSIVDRDDGDEDDDTRGRSRADGMNVTGSSHAHDVTGGLKVGSFFSDAPPPLPPDVVRRSFRRYIVTQFSRLSNIAFQQAKLGSAVAIVRAGVDVVISQCGAASTERLVRGDWDVIWDVDAGTMLTTK</sequence>
<comment type="caution">
    <text evidence="7">The sequence shown here is derived from an EMBL/GenBank/DDBJ whole genome shotgun (WGS) entry which is preliminary data.</text>
</comment>
<organism evidence="7 8">
    <name type="scientific">Stephanodiscus triporus</name>
    <dbReference type="NCBI Taxonomy" id="2934178"/>
    <lineage>
        <taxon>Eukaryota</taxon>
        <taxon>Sar</taxon>
        <taxon>Stramenopiles</taxon>
        <taxon>Ochrophyta</taxon>
        <taxon>Bacillariophyta</taxon>
        <taxon>Coscinodiscophyceae</taxon>
        <taxon>Thalassiosirophycidae</taxon>
        <taxon>Stephanodiscales</taxon>
        <taxon>Stephanodiscaceae</taxon>
        <taxon>Stephanodiscus</taxon>
    </lineage>
</organism>
<proteinExistence type="predicted"/>
<dbReference type="Pfam" id="PF00696">
    <property type="entry name" value="AA_kinase"/>
    <property type="match status" value="2"/>
</dbReference>
<evidence type="ECO:0000256" key="4">
    <source>
        <dbReference type="ARBA" id="ARBA00022840"/>
    </source>
</evidence>
<evidence type="ECO:0000256" key="5">
    <source>
        <dbReference type="SAM" id="MobiDB-lite"/>
    </source>
</evidence>
<reference evidence="7 8" key="1">
    <citation type="submission" date="2024-10" db="EMBL/GenBank/DDBJ databases">
        <title>Updated reference genomes for cyclostephanoid diatoms.</title>
        <authorList>
            <person name="Roberts W.R."/>
            <person name="Alverson A.J."/>
        </authorList>
    </citation>
    <scope>NUCLEOTIDE SEQUENCE [LARGE SCALE GENOMIC DNA]</scope>
    <source>
        <strain evidence="7 8">AJA276-08</strain>
    </source>
</reference>
<evidence type="ECO:0000313" key="7">
    <source>
        <dbReference type="EMBL" id="KAL3764470.1"/>
    </source>
</evidence>